<proteinExistence type="predicted"/>
<keyword evidence="1" id="KW-0175">Coiled coil</keyword>
<protein>
    <submittedName>
        <fullName evidence="2">Uncharacterized protein</fullName>
    </submittedName>
</protein>
<sequence>EKIASFHSQCRDLTEVQLELTELIRLLSDSRVTSEKQKALEYDLKSKIAPYEQKIEDLKEIVTSGTKELERCSGALAECEKNLERAITEKRTLLDKEFQVAIDEQICGVGGLAGPTEGCKLRMQKNPN</sequence>
<evidence type="ECO:0000256" key="1">
    <source>
        <dbReference type="SAM" id="Coils"/>
    </source>
</evidence>
<dbReference type="EMBL" id="JAHQIW010003467">
    <property type="protein sequence ID" value="KAJ1358769.1"/>
    <property type="molecule type" value="Genomic_DNA"/>
</dbReference>
<accession>A0AAD5N677</accession>
<reference evidence="2" key="1">
    <citation type="submission" date="2021-06" db="EMBL/GenBank/DDBJ databases">
        <title>Parelaphostrongylus tenuis whole genome reference sequence.</title>
        <authorList>
            <person name="Garwood T.J."/>
            <person name="Larsen P.A."/>
            <person name="Fountain-Jones N.M."/>
            <person name="Garbe J.R."/>
            <person name="Macchietto M.G."/>
            <person name="Kania S.A."/>
            <person name="Gerhold R.W."/>
            <person name="Richards J.E."/>
            <person name="Wolf T.M."/>
        </authorList>
    </citation>
    <scope>NUCLEOTIDE SEQUENCE</scope>
    <source>
        <strain evidence="2">MNPRO001-30</strain>
        <tissue evidence="2">Meninges</tissue>
    </source>
</reference>
<dbReference type="Proteomes" id="UP001196413">
    <property type="component" value="Unassembled WGS sequence"/>
</dbReference>
<gene>
    <name evidence="2" type="ORF">KIN20_017284</name>
</gene>
<evidence type="ECO:0000313" key="3">
    <source>
        <dbReference type="Proteomes" id="UP001196413"/>
    </source>
</evidence>
<feature type="coiled-coil region" evidence="1">
    <location>
        <begin position="69"/>
        <end position="96"/>
    </location>
</feature>
<comment type="caution">
    <text evidence="2">The sequence shown here is derived from an EMBL/GenBank/DDBJ whole genome shotgun (WGS) entry which is preliminary data.</text>
</comment>
<keyword evidence="3" id="KW-1185">Reference proteome</keyword>
<organism evidence="2 3">
    <name type="scientific">Parelaphostrongylus tenuis</name>
    <name type="common">Meningeal worm</name>
    <dbReference type="NCBI Taxonomy" id="148309"/>
    <lineage>
        <taxon>Eukaryota</taxon>
        <taxon>Metazoa</taxon>
        <taxon>Ecdysozoa</taxon>
        <taxon>Nematoda</taxon>
        <taxon>Chromadorea</taxon>
        <taxon>Rhabditida</taxon>
        <taxon>Rhabditina</taxon>
        <taxon>Rhabditomorpha</taxon>
        <taxon>Strongyloidea</taxon>
        <taxon>Metastrongylidae</taxon>
        <taxon>Parelaphostrongylus</taxon>
    </lineage>
</organism>
<evidence type="ECO:0000313" key="2">
    <source>
        <dbReference type="EMBL" id="KAJ1358769.1"/>
    </source>
</evidence>
<dbReference type="AlphaFoldDB" id="A0AAD5N677"/>
<feature type="non-terminal residue" evidence="2">
    <location>
        <position position="1"/>
    </location>
</feature>
<name>A0AAD5N677_PARTN</name>